<dbReference type="Proteomes" id="UP000247810">
    <property type="component" value="Unassembled WGS sequence"/>
</dbReference>
<dbReference type="OrthoDB" id="2898509at2759"/>
<dbReference type="Gene3D" id="3.40.50.720">
    <property type="entry name" value="NAD(P)-binding Rossmann-like Domain"/>
    <property type="match status" value="1"/>
</dbReference>
<dbReference type="GO" id="GO:0016491">
    <property type="term" value="F:oxidoreductase activity"/>
    <property type="evidence" value="ECO:0007669"/>
    <property type="project" value="UniProtKB-KW"/>
</dbReference>
<reference evidence="2 3" key="1">
    <citation type="submission" date="2018-02" db="EMBL/GenBank/DDBJ databases">
        <title>The genomes of Aspergillus section Nigri reveals drivers in fungal speciation.</title>
        <authorList>
            <consortium name="DOE Joint Genome Institute"/>
            <person name="Vesth T.C."/>
            <person name="Nybo J."/>
            <person name="Theobald S."/>
            <person name="Brandl J."/>
            <person name="Frisvad J.C."/>
            <person name="Nielsen K.F."/>
            <person name="Lyhne E.K."/>
            <person name="Kogle M.E."/>
            <person name="Kuo A."/>
            <person name="Riley R."/>
            <person name="Clum A."/>
            <person name="Nolan M."/>
            <person name="Lipzen A."/>
            <person name="Salamov A."/>
            <person name="Henrissat B."/>
            <person name="Wiebenga A."/>
            <person name="De vries R.P."/>
            <person name="Grigoriev I.V."/>
            <person name="Mortensen U.H."/>
            <person name="Andersen M.R."/>
            <person name="Baker S.E."/>
        </authorList>
    </citation>
    <scope>NUCLEOTIDE SEQUENCE [LARGE SCALE GENOMIC DNA]</scope>
    <source>
        <strain evidence="2 3">CBS 707.79</strain>
    </source>
</reference>
<dbReference type="SUPFAM" id="SSF51735">
    <property type="entry name" value="NAD(P)-binding Rossmann-fold domains"/>
    <property type="match status" value="1"/>
</dbReference>
<dbReference type="STRING" id="1448320.A0A319DD20"/>
<dbReference type="InterPro" id="IPR036291">
    <property type="entry name" value="NAD(P)-bd_dom_sf"/>
</dbReference>
<dbReference type="EMBL" id="KZ825924">
    <property type="protein sequence ID" value="PYH92167.1"/>
    <property type="molecule type" value="Genomic_DNA"/>
</dbReference>
<evidence type="ECO:0000313" key="2">
    <source>
        <dbReference type="EMBL" id="PYH92167.1"/>
    </source>
</evidence>
<proteinExistence type="predicted"/>
<keyword evidence="1" id="KW-0560">Oxidoreductase</keyword>
<dbReference type="PANTHER" id="PTHR47534:SF3">
    <property type="entry name" value="ALCOHOL DEHYDROGENASE-LIKE C-TERMINAL DOMAIN-CONTAINING PROTEIN"/>
    <property type="match status" value="1"/>
</dbReference>
<dbReference type="AlphaFoldDB" id="A0A319DD20"/>
<accession>A0A319DD20</accession>
<organism evidence="2 3">
    <name type="scientific">Aspergillus ellipticus CBS 707.79</name>
    <dbReference type="NCBI Taxonomy" id="1448320"/>
    <lineage>
        <taxon>Eukaryota</taxon>
        <taxon>Fungi</taxon>
        <taxon>Dikarya</taxon>
        <taxon>Ascomycota</taxon>
        <taxon>Pezizomycotina</taxon>
        <taxon>Eurotiomycetes</taxon>
        <taxon>Eurotiomycetidae</taxon>
        <taxon>Eurotiales</taxon>
        <taxon>Aspergillaceae</taxon>
        <taxon>Aspergillus</taxon>
        <taxon>Aspergillus subgen. Circumdati</taxon>
    </lineage>
</organism>
<dbReference type="InterPro" id="IPR052228">
    <property type="entry name" value="Sec_Metab_Biosynth_Oxidored"/>
</dbReference>
<sequence>MPSLSEVRQSNATLASTRPDLTAVFVGGTSGIGEATAKQLAKAIPKPTIHLVGRNPESGSRILEELRASNPNGTFRFVQADVSLLQNVDTACAEIKAKEDHIDLLFMSTGHLAMSKKETPEGLENNHVLRYYSRMRFTQNLLPLLQASRNSPRVVTVLGGGQEGTIELDNLALDKSWTFLKSTTYAATMNSLAVEHLAAAHPDISFLHVFPGLVRTPLINATVGNLAGSVLGVLSRPFSLSMEESGERNLFLATSAAYPSAKVGGGSAGGSGTVVASSTGKVGGGSYILGYDGKNATQEKLMADYRGREFPAKVWQHTLDTFQRVLRSE</sequence>
<dbReference type="Pfam" id="PF00106">
    <property type="entry name" value="adh_short"/>
    <property type="match status" value="1"/>
</dbReference>
<gene>
    <name evidence="2" type="ORF">BO71DRAFT_31097</name>
</gene>
<dbReference type="InterPro" id="IPR002347">
    <property type="entry name" value="SDR_fam"/>
</dbReference>
<evidence type="ECO:0000313" key="3">
    <source>
        <dbReference type="Proteomes" id="UP000247810"/>
    </source>
</evidence>
<evidence type="ECO:0000256" key="1">
    <source>
        <dbReference type="ARBA" id="ARBA00023002"/>
    </source>
</evidence>
<name>A0A319DD20_9EURO</name>
<keyword evidence="3" id="KW-1185">Reference proteome</keyword>
<protein>
    <submittedName>
        <fullName evidence="2">Short-chain dehydrogenases/reductase</fullName>
    </submittedName>
</protein>
<dbReference type="VEuPathDB" id="FungiDB:BO71DRAFT_31097"/>
<dbReference type="PANTHER" id="PTHR47534">
    <property type="entry name" value="YALI0E05731P"/>
    <property type="match status" value="1"/>
</dbReference>